<feature type="region of interest" description="Disordered" evidence="1">
    <location>
        <begin position="14"/>
        <end position="35"/>
    </location>
</feature>
<dbReference type="InterPro" id="IPR033801">
    <property type="entry name" value="CBM6-CBM35-CBM36-like_1"/>
</dbReference>
<proteinExistence type="predicted"/>
<gene>
    <name evidence="4" type="ORF">ACFO3J_17260</name>
</gene>
<dbReference type="Proteomes" id="UP001595765">
    <property type="component" value="Unassembled WGS sequence"/>
</dbReference>
<feature type="chain" id="PRO_5045652571" evidence="2">
    <location>
        <begin position="20"/>
        <end position="100"/>
    </location>
</feature>
<feature type="domain" description="CBM6/CBM35/CBM36-like 1" evidence="3">
    <location>
        <begin position="36"/>
        <end position="100"/>
    </location>
</feature>
<sequence>MTAAAVTAVSMAGAPTASAAGVPAPSPIGISGRGANVPFTEQEAEYAATNGTLIGPDRLYGHLPSEASGRQAVTLSGVGQYVEFTLTKPANAMSLRYSLP</sequence>
<keyword evidence="2" id="KW-0732">Signal</keyword>
<evidence type="ECO:0000259" key="3">
    <source>
        <dbReference type="Pfam" id="PF22815"/>
    </source>
</evidence>
<dbReference type="Pfam" id="PF22815">
    <property type="entry name" value="CatAgl_D1"/>
    <property type="match status" value="1"/>
</dbReference>
<reference evidence="5" key="1">
    <citation type="journal article" date="2019" name="Int. J. Syst. Evol. Microbiol.">
        <title>The Global Catalogue of Microorganisms (GCM) 10K type strain sequencing project: providing services to taxonomists for standard genome sequencing and annotation.</title>
        <authorList>
            <consortium name="The Broad Institute Genomics Platform"/>
            <consortium name="The Broad Institute Genome Sequencing Center for Infectious Disease"/>
            <person name="Wu L."/>
            <person name="Ma J."/>
        </authorList>
    </citation>
    <scope>NUCLEOTIDE SEQUENCE [LARGE SCALE GENOMIC DNA]</scope>
    <source>
        <strain evidence="5">CGMCC 4.7237</strain>
    </source>
</reference>
<keyword evidence="5" id="KW-1185">Reference proteome</keyword>
<protein>
    <submittedName>
        <fullName evidence="4">Mycodextranase</fullName>
    </submittedName>
</protein>
<accession>A0ABV8HMJ7</accession>
<evidence type="ECO:0000313" key="5">
    <source>
        <dbReference type="Proteomes" id="UP001595765"/>
    </source>
</evidence>
<feature type="non-terminal residue" evidence="4">
    <location>
        <position position="100"/>
    </location>
</feature>
<comment type="caution">
    <text evidence="4">The sequence shown here is derived from an EMBL/GenBank/DDBJ whole genome shotgun (WGS) entry which is preliminary data.</text>
</comment>
<feature type="signal peptide" evidence="2">
    <location>
        <begin position="1"/>
        <end position="19"/>
    </location>
</feature>
<evidence type="ECO:0000256" key="1">
    <source>
        <dbReference type="SAM" id="MobiDB-lite"/>
    </source>
</evidence>
<organism evidence="4 5">
    <name type="scientific">Streptomyces polygonati</name>
    <dbReference type="NCBI Taxonomy" id="1617087"/>
    <lineage>
        <taxon>Bacteria</taxon>
        <taxon>Bacillati</taxon>
        <taxon>Actinomycetota</taxon>
        <taxon>Actinomycetes</taxon>
        <taxon>Kitasatosporales</taxon>
        <taxon>Streptomycetaceae</taxon>
        <taxon>Streptomyces</taxon>
    </lineage>
</organism>
<dbReference type="EMBL" id="JBHSBB010000011">
    <property type="protein sequence ID" value="MFC4033225.1"/>
    <property type="molecule type" value="Genomic_DNA"/>
</dbReference>
<name>A0ABV8HMJ7_9ACTN</name>
<evidence type="ECO:0000313" key="4">
    <source>
        <dbReference type="EMBL" id="MFC4033225.1"/>
    </source>
</evidence>
<evidence type="ECO:0000256" key="2">
    <source>
        <dbReference type="SAM" id="SignalP"/>
    </source>
</evidence>